<dbReference type="AlphaFoldDB" id="A0A0L0WF97"/>
<protein>
    <submittedName>
        <fullName evidence="6">ADP-ribose pyrophosphatase</fullName>
    </submittedName>
</protein>
<comment type="cofactor">
    <cofactor evidence="1">
        <name>Mg(2+)</name>
        <dbReference type="ChEBI" id="CHEBI:18420"/>
    </cofactor>
</comment>
<dbReference type="Gene3D" id="3.90.79.10">
    <property type="entry name" value="Nucleoside Triphosphate Pyrophosphohydrolase"/>
    <property type="match status" value="1"/>
</dbReference>
<evidence type="ECO:0000256" key="1">
    <source>
        <dbReference type="ARBA" id="ARBA00001946"/>
    </source>
</evidence>
<keyword evidence="3" id="KW-0460">Magnesium</keyword>
<dbReference type="PANTHER" id="PTHR43222:SF2">
    <property type="entry name" value="NUDIX HYDROLASE 23, CHLOROPLASTIC"/>
    <property type="match status" value="1"/>
</dbReference>
<dbReference type="EMBL" id="LGSS01000001">
    <property type="protein sequence ID" value="KNF10153.1"/>
    <property type="molecule type" value="Genomic_DNA"/>
</dbReference>
<comment type="caution">
    <text evidence="6">The sequence shown here is derived from an EMBL/GenBank/DDBJ whole genome shotgun (WGS) entry which is preliminary data.</text>
</comment>
<dbReference type="OrthoDB" id="9810449at2"/>
<comment type="similarity">
    <text evidence="4">Belongs to the Nudix hydrolase family.</text>
</comment>
<evidence type="ECO:0000313" key="6">
    <source>
        <dbReference type="EMBL" id="KNF10153.1"/>
    </source>
</evidence>
<evidence type="ECO:0000256" key="4">
    <source>
        <dbReference type="RuleBase" id="RU003476"/>
    </source>
</evidence>
<dbReference type="PROSITE" id="PS00893">
    <property type="entry name" value="NUDIX_BOX"/>
    <property type="match status" value="1"/>
</dbReference>
<name>A0A0L0WF97_GOTPU</name>
<sequence length="155" mass="17596">MNRIFSTNSARDNIDINLSKGSIENIGDCNGSIVFLFYNNGLVMAFNPKRKVWEFPFGKIQSGETLEECAIREAFEEAGAVITNIKALGYYTLKRKGGKDKIAIFSADVERFEPKPVWSETDLVKIFDTLPENISCKNNVYKTVIKYIKRNKIRG</sequence>
<gene>
    <name evidence="6" type="ORF">CLPU_1c03180</name>
</gene>
<accession>A0A0L0WF97</accession>
<feature type="domain" description="Nudix hydrolase" evidence="5">
    <location>
        <begin position="1"/>
        <end position="146"/>
    </location>
</feature>
<reference evidence="7" key="1">
    <citation type="submission" date="2015-07" db="EMBL/GenBank/DDBJ databases">
        <title>Draft genome sequence of the purine-degrading Gottschalkia purinilyticum DSM 1384 (formerly Clostridium purinilyticum).</title>
        <authorList>
            <person name="Poehlein A."/>
            <person name="Schiel-Bengelsdorf B."/>
            <person name="Bengelsdorf F.R."/>
            <person name="Daniel R."/>
            <person name="Duerre P."/>
        </authorList>
    </citation>
    <scope>NUCLEOTIDE SEQUENCE [LARGE SCALE GENOMIC DNA]</scope>
    <source>
        <strain evidence="7">DSM 1384</strain>
    </source>
</reference>
<keyword evidence="7" id="KW-1185">Reference proteome</keyword>
<dbReference type="InterPro" id="IPR015797">
    <property type="entry name" value="NUDIX_hydrolase-like_dom_sf"/>
</dbReference>
<evidence type="ECO:0000256" key="3">
    <source>
        <dbReference type="ARBA" id="ARBA00022842"/>
    </source>
</evidence>
<dbReference type="SUPFAM" id="SSF55811">
    <property type="entry name" value="Nudix"/>
    <property type="match status" value="1"/>
</dbReference>
<dbReference type="Pfam" id="PF00293">
    <property type="entry name" value="NUDIX"/>
    <property type="match status" value="1"/>
</dbReference>
<dbReference type="InterPro" id="IPR000086">
    <property type="entry name" value="NUDIX_hydrolase_dom"/>
</dbReference>
<proteinExistence type="inferred from homology"/>
<dbReference type="Proteomes" id="UP000037267">
    <property type="component" value="Unassembled WGS sequence"/>
</dbReference>
<dbReference type="PROSITE" id="PS51462">
    <property type="entry name" value="NUDIX"/>
    <property type="match status" value="1"/>
</dbReference>
<keyword evidence="2 4" id="KW-0378">Hydrolase</keyword>
<evidence type="ECO:0000259" key="5">
    <source>
        <dbReference type="PROSITE" id="PS51462"/>
    </source>
</evidence>
<dbReference type="PRINTS" id="PR00502">
    <property type="entry name" value="NUDIXFAMILY"/>
</dbReference>
<dbReference type="GO" id="GO:0016787">
    <property type="term" value="F:hydrolase activity"/>
    <property type="evidence" value="ECO:0007669"/>
    <property type="project" value="UniProtKB-KW"/>
</dbReference>
<evidence type="ECO:0000313" key="7">
    <source>
        <dbReference type="Proteomes" id="UP000037267"/>
    </source>
</evidence>
<dbReference type="PANTHER" id="PTHR43222">
    <property type="entry name" value="NUDIX HYDROLASE 23"/>
    <property type="match status" value="1"/>
</dbReference>
<organism evidence="6 7">
    <name type="scientific">Gottschalkia purinilytica</name>
    <name type="common">Clostridium purinilyticum</name>
    <dbReference type="NCBI Taxonomy" id="1503"/>
    <lineage>
        <taxon>Bacteria</taxon>
        <taxon>Bacillati</taxon>
        <taxon>Bacillota</taxon>
        <taxon>Tissierellia</taxon>
        <taxon>Tissierellales</taxon>
        <taxon>Gottschalkiaceae</taxon>
        <taxon>Gottschalkia</taxon>
    </lineage>
</organism>
<dbReference type="InterPro" id="IPR020084">
    <property type="entry name" value="NUDIX_hydrolase_CS"/>
</dbReference>
<dbReference type="InterPro" id="IPR020476">
    <property type="entry name" value="Nudix_hydrolase"/>
</dbReference>
<dbReference type="RefSeq" id="WP_050353876.1">
    <property type="nucleotide sequence ID" value="NZ_LGSS01000001.1"/>
</dbReference>
<evidence type="ECO:0000256" key="2">
    <source>
        <dbReference type="ARBA" id="ARBA00022801"/>
    </source>
</evidence>
<dbReference type="STRING" id="1503.CLPU_1c03180"/>